<dbReference type="PANTHER" id="PTHR21310">
    <property type="entry name" value="AMINOGLYCOSIDE PHOSPHOTRANSFERASE-RELATED-RELATED"/>
    <property type="match status" value="1"/>
</dbReference>
<gene>
    <name evidence="2" type="ORF">N7456_005145</name>
</gene>
<dbReference type="OrthoDB" id="8300194at2759"/>
<reference evidence="2" key="2">
    <citation type="journal article" date="2023" name="IMA Fungus">
        <title>Comparative genomic study of the Penicillium genus elucidates a diverse pangenome and 15 lateral gene transfer events.</title>
        <authorList>
            <person name="Petersen C."/>
            <person name="Sorensen T."/>
            <person name="Nielsen M.R."/>
            <person name="Sondergaard T.E."/>
            <person name="Sorensen J.L."/>
            <person name="Fitzpatrick D.A."/>
            <person name="Frisvad J.C."/>
            <person name="Nielsen K.L."/>
        </authorList>
    </citation>
    <scope>NUCLEOTIDE SEQUENCE</scope>
    <source>
        <strain evidence="2">IBT 30069</strain>
    </source>
</reference>
<name>A0A9W9FYS3_9EURO</name>
<sequence length="305" mass="34862">MSSNVEHIPCPTCNWTPDQQRRCSYKSNINLFYGAGDRGAWSLGSKFILKDRGSIPPIYESINIKFVKDNTTIPTPAVAMEWSENDRNIMIVGRVPGKTLVWRVIAANKEEVWPSMTQVQKEELAKRTVEHLSQLRQLHGPKMQTVHGEPLQRGGLFAENSTTLPGCISSEDELFDAISRNFKDTPDEVVALVKRRMPSPFPWTFTHGDLTVCNIMVDPETCELTGIIDWEVSGYYPVWWDYVGQIGLSTDDAEWKKLLRKNMQDFSGALEWYRDVYACRDQMGLREERWEKMVVDAGLSIEPPN</sequence>
<comment type="caution">
    <text evidence="2">The sequence shown here is derived from an EMBL/GenBank/DDBJ whole genome shotgun (WGS) entry which is preliminary data.</text>
</comment>
<dbReference type="CDD" id="cd05120">
    <property type="entry name" value="APH_ChoK_like"/>
    <property type="match status" value="1"/>
</dbReference>
<reference evidence="2" key="1">
    <citation type="submission" date="2022-11" db="EMBL/GenBank/DDBJ databases">
        <authorList>
            <person name="Petersen C."/>
        </authorList>
    </citation>
    <scope>NUCLEOTIDE SEQUENCE</scope>
    <source>
        <strain evidence="2">IBT 30069</strain>
    </source>
</reference>
<dbReference type="SUPFAM" id="SSF56112">
    <property type="entry name" value="Protein kinase-like (PK-like)"/>
    <property type="match status" value="1"/>
</dbReference>
<feature type="domain" description="Aminoglycoside phosphotransferase" evidence="1">
    <location>
        <begin position="115"/>
        <end position="246"/>
    </location>
</feature>
<organism evidence="2 3">
    <name type="scientific">Penicillium angulare</name>
    <dbReference type="NCBI Taxonomy" id="116970"/>
    <lineage>
        <taxon>Eukaryota</taxon>
        <taxon>Fungi</taxon>
        <taxon>Dikarya</taxon>
        <taxon>Ascomycota</taxon>
        <taxon>Pezizomycotina</taxon>
        <taxon>Eurotiomycetes</taxon>
        <taxon>Eurotiomycetidae</taxon>
        <taxon>Eurotiales</taxon>
        <taxon>Aspergillaceae</taxon>
        <taxon>Penicillium</taxon>
    </lineage>
</organism>
<evidence type="ECO:0000259" key="1">
    <source>
        <dbReference type="Pfam" id="PF01636"/>
    </source>
</evidence>
<accession>A0A9W9FYS3</accession>
<protein>
    <recommendedName>
        <fullName evidence="1">Aminoglycoside phosphotransferase domain-containing protein</fullName>
    </recommendedName>
</protein>
<dbReference type="EMBL" id="JAPQKH010000003">
    <property type="protein sequence ID" value="KAJ5108470.1"/>
    <property type="molecule type" value="Genomic_DNA"/>
</dbReference>
<dbReference type="InterPro" id="IPR051678">
    <property type="entry name" value="AGP_Transferase"/>
</dbReference>
<dbReference type="Proteomes" id="UP001149165">
    <property type="component" value="Unassembled WGS sequence"/>
</dbReference>
<evidence type="ECO:0000313" key="3">
    <source>
        <dbReference type="Proteomes" id="UP001149165"/>
    </source>
</evidence>
<dbReference type="Pfam" id="PF01636">
    <property type="entry name" value="APH"/>
    <property type="match status" value="1"/>
</dbReference>
<proteinExistence type="predicted"/>
<dbReference type="InterPro" id="IPR002575">
    <property type="entry name" value="Aminoglycoside_PTrfase"/>
</dbReference>
<keyword evidence="3" id="KW-1185">Reference proteome</keyword>
<dbReference type="Gene3D" id="3.90.1200.10">
    <property type="match status" value="1"/>
</dbReference>
<dbReference type="InterPro" id="IPR011009">
    <property type="entry name" value="Kinase-like_dom_sf"/>
</dbReference>
<dbReference type="AlphaFoldDB" id="A0A9W9FYS3"/>
<dbReference type="PANTHER" id="PTHR21310:SF15">
    <property type="entry name" value="AMINOGLYCOSIDE PHOSPHOTRANSFERASE DOMAIN-CONTAINING PROTEIN"/>
    <property type="match status" value="1"/>
</dbReference>
<evidence type="ECO:0000313" key="2">
    <source>
        <dbReference type="EMBL" id="KAJ5108470.1"/>
    </source>
</evidence>